<dbReference type="KEGG" id="scp:HMPREF0833_10358"/>
<evidence type="ECO:0000256" key="1">
    <source>
        <dbReference type="SAM" id="Phobius"/>
    </source>
</evidence>
<keyword evidence="1" id="KW-0812">Transmembrane</keyword>
<organism evidence="2 3">
    <name type="scientific">Streptococcus parasanguinis (strain ATCC 15912 / DSM 6778 / CIP 104372 / LMG 14537)</name>
    <dbReference type="NCBI Taxonomy" id="760570"/>
    <lineage>
        <taxon>Bacteria</taxon>
        <taxon>Bacillati</taxon>
        <taxon>Bacillota</taxon>
        <taxon>Bacilli</taxon>
        <taxon>Lactobacillales</taxon>
        <taxon>Streptococcaceae</taxon>
        <taxon>Streptococcus</taxon>
    </lineage>
</organism>
<evidence type="ECO:0000313" key="2">
    <source>
        <dbReference type="EMBL" id="AEH55389.1"/>
    </source>
</evidence>
<gene>
    <name evidence="2" type="ordered locus">HMPREF0833_10358</name>
</gene>
<name>F8DG66_STREP</name>
<dbReference type="HOGENOM" id="CLU_2939784_0_0_9"/>
<keyword evidence="1" id="KW-0472">Membrane</keyword>
<reference evidence="3" key="1">
    <citation type="submission" date="2011-06" db="EMBL/GenBank/DDBJ databases">
        <title>Complete sequence of Streptococcus parasanguinis strain ATCC 15912.</title>
        <authorList>
            <person name="Muzny D."/>
            <person name="Qin X."/>
            <person name="Buhay C."/>
            <person name="Dugan-Rocha S."/>
            <person name="Ding Y."/>
            <person name="Chen G."/>
            <person name="Hawes A."/>
            <person name="Holder M."/>
            <person name="Jhangiani S."/>
            <person name="Johnson A."/>
            <person name="Khan Z."/>
            <person name="Li Z."/>
            <person name="Liu W."/>
            <person name="Liu X."/>
            <person name="Perez L."/>
            <person name="Shen H."/>
            <person name="Wang Q."/>
            <person name="Watt J."/>
            <person name="Xi L."/>
            <person name="Xin Y."/>
            <person name="Zhou J."/>
            <person name="Deng J."/>
            <person name="Jiang H."/>
            <person name="Liu Y."/>
            <person name="Qu J."/>
            <person name="Song X.-Z."/>
            <person name="Zhang L."/>
            <person name="Villasana D."/>
            <person name="Johnson A."/>
            <person name="Liu J."/>
            <person name="Liyanage D."/>
            <person name="Lorensuhewa L."/>
            <person name="Robinson T."/>
            <person name="Song A."/>
            <person name="Song B.-B."/>
            <person name="Dinh H."/>
            <person name="Thornton R."/>
            <person name="Coyle M."/>
            <person name="Francisco L."/>
            <person name="Jackson L."/>
            <person name="Javaid M."/>
            <person name="Korchina V."/>
            <person name="Kovar C."/>
            <person name="Mata R."/>
            <person name="Mathew T."/>
            <person name="Ngo R."/>
            <person name="Nguyen L."/>
            <person name="Nguyen N."/>
            <person name="Okwuonu G."/>
            <person name="Ongeri F."/>
            <person name="Pham C."/>
            <person name="Simmons D."/>
            <person name="Wilczek-Boney K."/>
            <person name="Hale W."/>
            <person name="Jakkamsetti A."/>
            <person name="Pham P."/>
            <person name="Ruth R."/>
            <person name="San Lucas F."/>
            <person name="Warren J."/>
            <person name="Zhang J."/>
            <person name="Zhao Z."/>
            <person name="Zhou C."/>
            <person name="Zhu D."/>
            <person name="Lee S."/>
            <person name="Bess C."/>
            <person name="Blankenburg K."/>
            <person name="Forbes L."/>
            <person name="Fu Q."/>
            <person name="Gubbala S."/>
            <person name="Hirani K."/>
            <person name="Jayaseelan J.C."/>
            <person name="Lara F."/>
            <person name="Munidasa M."/>
            <person name="Palculict T."/>
            <person name="Patil S."/>
            <person name="Pu L.-L."/>
            <person name="Saada N."/>
            <person name="Tang L."/>
            <person name="Weissenberger G."/>
            <person name="Zhu Y."/>
            <person name="Hemphill L."/>
            <person name="Shang Y."/>
            <person name="Youmans B."/>
            <person name="Ayvaz T."/>
            <person name="Ross M."/>
            <person name="Santibanez J."/>
            <person name="Aqrawi P."/>
            <person name="Gross S."/>
            <person name="Joshi V."/>
            <person name="Fowler G."/>
            <person name="Nazareth L."/>
            <person name="Reid J."/>
            <person name="Worley K."/>
            <person name="Petrosino J."/>
            <person name="Highlander S."/>
            <person name="Gibbs R."/>
        </authorList>
    </citation>
    <scope>NUCLEOTIDE SEQUENCE [LARGE SCALE GENOMIC DNA]</scope>
    <source>
        <strain evidence="3">ATCC 15912 / DSM 6778 / CIP 104372 / LMG 14537</strain>
    </source>
</reference>
<feature type="transmembrane region" description="Helical" evidence="1">
    <location>
        <begin position="6"/>
        <end position="27"/>
    </location>
</feature>
<dbReference type="EMBL" id="CP002843">
    <property type="protein sequence ID" value="AEH55389.1"/>
    <property type="molecule type" value="Genomic_DNA"/>
</dbReference>
<keyword evidence="1" id="KW-1133">Transmembrane helix</keyword>
<sequence length="60" mass="6942">MTGLFLGVGSLYLSILWVILYFSAFVIEEAQRNIWLWIVIGIVVMASIVATPIRRYYFDL</sequence>
<accession>F8DG66</accession>
<protein>
    <submittedName>
        <fullName evidence="2">Uncharacterized protein</fullName>
    </submittedName>
</protein>
<dbReference type="Proteomes" id="UP000001502">
    <property type="component" value="Chromosome"/>
</dbReference>
<proteinExistence type="predicted"/>
<feature type="transmembrane region" description="Helical" evidence="1">
    <location>
        <begin position="34"/>
        <end position="53"/>
    </location>
</feature>
<dbReference type="AlphaFoldDB" id="F8DG66"/>
<evidence type="ECO:0000313" key="3">
    <source>
        <dbReference type="Proteomes" id="UP000001502"/>
    </source>
</evidence>